<name>A0A2D0NHV9_FLAN2</name>
<dbReference type="PANTHER" id="PTHR43399">
    <property type="entry name" value="SUBTILISIN-RELATED"/>
    <property type="match status" value="1"/>
</dbReference>
<comment type="caution">
    <text evidence="4">The sequence shown here is derived from an EMBL/GenBank/DDBJ whole genome shotgun (WGS) entry which is preliminary data.</text>
</comment>
<dbReference type="AlphaFoldDB" id="A0A2D0NHV9"/>
<dbReference type="InterPro" id="IPR000209">
    <property type="entry name" value="Peptidase_S8/S53_dom"/>
</dbReference>
<dbReference type="OrthoDB" id="9792152at2"/>
<dbReference type="InterPro" id="IPR051048">
    <property type="entry name" value="Peptidase_S8/S53_subtilisin"/>
</dbReference>
<keyword evidence="2" id="KW-0732">Signal</keyword>
<dbReference type="InterPro" id="IPR036852">
    <property type="entry name" value="Peptidase_S8/S53_dom_sf"/>
</dbReference>
<dbReference type="SUPFAM" id="SSF49785">
    <property type="entry name" value="Galactose-binding domain-like"/>
    <property type="match status" value="1"/>
</dbReference>
<evidence type="ECO:0000313" key="5">
    <source>
        <dbReference type="Proteomes" id="UP000223913"/>
    </source>
</evidence>
<dbReference type="RefSeq" id="WP_099148611.1">
    <property type="nucleotide sequence ID" value="NZ_PDUD01000003.1"/>
</dbReference>
<dbReference type="EMBL" id="PDUD01000003">
    <property type="protein sequence ID" value="PHN08092.1"/>
    <property type="molecule type" value="Genomic_DNA"/>
</dbReference>
<protein>
    <recommendedName>
        <fullName evidence="3">Peptidase S8/S53 domain-containing protein</fullName>
    </recommendedName>
</protein>
<dbReference type="GO" id="GO:0006508">
    <property type="term" value="P:proteolysis"/>
    <property type="evidence" value="ECO:0007669"/>
    <property type="project" value="InterPro"/>
</dbReference>
<evidence type="ECO:0000259" key="3">
    <source>
        <dbReference type="Pfam" id="PF00082"/>
    </source>
</evidence>
<feature type="signal peptide" evidence="2">
    <location>
        <begin position="1"/>
        <end position="24"/>
    </location>
</feature>
<evidence type="ECO:0000256" key="1">
    <source>
        <dbReference type="ARBA" id="ARBA00011073"/>
    </source>
</evidence>
<feature type="chain" id="PRO_5013016918" description="Peptidase S8/S53 domain-containing protein" evidence="2">
    <location>
        <begin position="25"/>
        <end position="795"/>
    </location>
</feature>
<dbReference type="NCBIfam" id="TIGR04183">
    <property type="entry name" value="Por_Secre_tail"/>
    <property type="match status" value="1"/>
</dbReference>
<reference evidence="4 5" key="1">
    <citation type="submission" date="2017-10" db="EMBL/GenBank/DDBJ databases">
        <title>The draft genome sequence of Lewinella nigricans NBRC 102662.</title>
        <authorList>
            <person name="Wang K."/>
        </authorList>
    </citation>
    <scope>NUCLEOTIDE SEQUENCE [LARGE SCALE GENOMIC DNA]</scope>
    <source>
        <strain evidence="4 5">NBRC 102662</strain>
    </source>
</reference>
<dbReference type="Pfam" id="PF00082">
    <property type="entry name" value="Peptidase_S8"/>
    <property type="match status" value="1"/>
</dbReference>
<dbReference type="Gene3D" id="2.60.120.380">
    <property type="match status" value="1"/>
</dbReference>
<proteinExistence type="inferred from homology"/>
<dbReference type="PANTHER" id="PTHR43399:SF4">
    <property type="entry name" value="CELL WALL-ASSOCIATED PROTEASE"/>
    <property type="match status" value="1"/>
</dbReference>
<gene>
    <name evidence="4" type="ORF">CRP01_03490</name>
</gene>
<organism evidence="4 5">
    <name type="scientific">Flavilitoribacter nigricans (strain ATCC 23147 / DSM 23189 / NBRC 102662 / NCIMB 1420 / SS-2)</name>
    <name type="common">Lewinella nigricans</name>
    <dbReference type="NCBI Taxonomy" id="1122177"/>
    <lineage>
        <taxon>Bacteria</taxon>
        <taxon>Pseudomonadati</taxon>
        <taxon>Bacteroidota</taxon>
        <taxon>Saprospiria</taxon>
        <taxon>Saprospirales</taxon>
        <taxon>Lewinellaceae</taxon>
        <taxon>Flavilitoribacter</taxon>
    </lineage>
</organism>
<dbReference type="SUPFAM" id="SSF52743">
    <property type="entry name" value="Subtilisin-like"/>
    <property type="match status" value="1"/>
</dbReference>
<dbReference type="GO" id="GO:0004252">
    <property type="term" value="F:serine-type endopeptidase activity"/>
    <property type="evidence" value="ECO:0007669"/>
    <property type="project" value="InterPro"/>
</dbReference>
<dbReference type="InterPro" id="IPR008979">
    <property type="entry name" value="Galactose-bd-like_sf"/>
</dbReference>
<dbReference type="InterPro" id="IPR026444">
    <property type="entry name" value="Secre_tail"/>
</dbReference>
<sequence length="795" mass="87508">MIRYAATALSSFMLVLFLGVSALAQPASEETASNFVNFNLNGVNRVRAYLPEYNGEGRTVSIKEFQYDTLDIDFNGRQIPHPRSSGVVSPHSTLMATIIAGGGNSFHTGLGTAWGAHLTSSSFFDIYPDPNSYFQDLDISVQNHSYGIDSIENFYGPVAAAYDLQISQLPQLLQVFSIGNLGAETPVSGPYTGIPAYANMTGEFKTAKNVLTMGVVDSFRIIDPFSSRGPTFDGRIKPELVAFGINGSSAAAALASGAALILQQAYWEEKQELPAAALVKALLINGAADLGADGPDYTYGFGNTDVYQSLQTLLTGHYISDTVEFEQTRQHNLQIPEGVKQLKITLVWNDPPAAINTDKALVNDLDMSLTRIADGRQWSPLVLSTFPHADSLALPARSGEDHVNNVEQIVLEQPEAGNYEIRIDAFDFQVAEQAYHIVYEWDTGSDFRWLFPSRDNQVVPNGSFLEQVYWEFPNDGSQNGALSLSFDGVNWQSLASNVDLSAGTWSWTPPDTVSRALLKMEIGNASYISDTFTISSQSFLQFALNCVDSTGVSWTRHPGIDQYRFYQLGANYMEPFLLTSDTFVILSKNELISPVIAFAPVMPGGKEGIRSFAYDLNQQPENCYIREFTGTIVGESAVLSLSVGSTYNLQTLTLERSESGQFIAKSSINNPVGSRFEFTDPNPDSGINSYRVKLTLSDGTVLYTSIVSLNFILPDQFIIYPNPISRQSDFQVLYNVPDPDRVRFQVYTAQGAQVFSLSLTELQSALFADDFQSGMYFYRFIRDGQLLQSGKLVVR</sequence>
<accession>A0A2D0NHV9</accession>
<evidence type="ECO:0000313" key="4">
    <source>
        <dbReference type="EMBL" id="PHN08092.1"/>
    </source>
</evidence>
<comment type="similarity">
    <text evidence="1">Belongs to the peptidase S8 family.</text>
</comment>
<dbReference type="Proteomes" id="UP000223913">
    <property type="component" value="Unassembled WGS sequence"/>
</dbReference>
<evidence type="ECO:0000256" key="2">
    <source>
        <dbReference type="SAM" id="SignalP"/>
    </source>
</evidence>
<feature type="domain" description="Peptidase S8/S53" evidence="3">
    <location>
        <begin position="88"/>
        <end position="302"/>
    </location>
</feature>
<keyword evidence="5" id="KW-1185">Reference proteome</keyword>
<dbReference type="Gene3D" id="3.40.50.200">
    <property type="entry name" value="Peptidase S8/S53 domain"/>
    <property type="match status" value="1"/>
</dbReference>